<protein>
    <submittedName>
        <fullName evidence="1">Uncharacterized protein</fullName>
    </submittedName>
</protein>
<evidence type="ECO:0000313" key="2">
    <source>
        <dbReference type="Proteomes" id="UP000191089"/>
    </source>
</evidence>
<name>A0ABX3MFY4_9XANT</name>
<sequence>MRKVFLRDAGVQHEQDAVEGGFVADLEAARTALSGRGEGGNQGWSCFHSSLLTGRRDMNRRAYLLVIALLASHVSHSKSYYMHTPPVPEDARAVSKAQAMELWEKLLRAIADAMQVGGSLSSITVALDSAGLDGWRKFRARKFFDPVDAICSENGGFLDKSKWRTLPS</sequence>
<gene>
    <name evidence="1" type="ORF">Xcaj_20835</name>
</gene>
<reference evidence="1 2" key="1">
    <citation type="submission" date="2015-12" db="EMBL/GenBank/DDBJ databases">
        <authorList>
            <person name="Bansal K."/>
            <person name="Midha S."/>
            <person name="Patil P.B."/>
        </authorList>
    </citation>
    <scope>NUCLEOTIDE SEQUENCE [LARGE SCALE GENOMIC DNA]</scope>
    <source>
        <strain evidence="1 2">LMG558</strain>
    </source>
</reference>
<evidence type="ECO:0000313" key="1">
    <source>
        <dbReference type="EMBL" id="OOX21741.1"/>
    </source>
</evidence>
<keyword evidence="2" id="KW-1185">Reference proteome</keyword>
<dbReference type="Proteomes" id="UP000191089">
    <property type="component" value="Unassembled WGS sequence"/>
</dbReference>
<comment type="caution">
    <text evidence="1">The sequence shown here is derived from an EMBL/GenBank/DDBJ whole genome shotgun (WGS) entry which is preliminary data.</text>
</comment>
<organism evidence="1 2">
    <name type="scientific">Xanthomonas axonopodis pv. cajani</name>
    <dbReference type="NCBI Taxonomy" id="487827"/>
    <lineage>
        <taxon>Bacteria</taxon>
        <taxon>Pseudomonadati</taxon>
        <taxon>Pseudomonadota</taxon>
        <taxon>Gammaproteobacteria</taxon>
        <taxon>Lysobacterales</taxon>
        <taxon>Lysobacteraceae</taxon>
        <taxon>Xanthomonas</taxon>
    </lineage>
</organism>
<dbReference type="EMBL" id="LOKQ01000025">
    <property type="protein sequence ID" value="OOX21741.1"/>
    <property type="molecule type" value="Genomic_DNA"/>
</dbReference>
<accession>A0ABX3MFY4</accession>
<proteinExistence type="predicted"/>